<evidence type="ECO:0000256" key="1">
    <source>
        <dbReference type="ARBA" id="ARBA00007645"/>
    </source>
</evidence>
<dbReference type="GO" id="GO:0006412">
    <property type="term" value="P:translation"/>
    <property type="evidence" value="ECO:0007669"/>
    <property type="project" value="UniProtKB-UniRule"/>
</dbReference>
<dbReference type="InterPro" id="IPR035977">
    <property type="entry name" value="Ribosomal_bL36_sp"/>
</dbReference>
<dbReference type="GO" id="GO:0005737">
    <property type="term" value="C:cytoplasm"/>
    <property type="evidence" value="ECO:0007669"/>
    <property type="project" value="UniProtKB-ARBA"/>
</dbReference>
<sequence length="55" mass="6238">MPSLCTGPPATDPENLTPMKVKPSVKKICDKCRVIRRHGRVMVICENPRHKQRQG</sequence>
<dbReference type="Proteomes" id="UP000641386">
    <property type="component" value="Unassembled WGS sequence"/>
</dbReference>
<comment type="similarity">
    <text evidence="1 5 6">Belongs to the bacterial ribosomal protein bL36 family.</text>
</comment>
<dbReference type="NCBIfam" id="TIGR01022">
    <property type="entry name" value="rpmJ_bact"/>
    <property type="match status" value="1"/>
</dbReference>
<keyword evidence="8" id="KW-1185">Reference proteome</keyword>
<dbReference type="Pfam" id="PF00444">
    <property type="entry name" value="Ribosomal_L36"/>
    <property type="match status" value="1"/>
</dbReference>
<comment type="caution">
    <text evidence="7">The sequence shown here is derived from an EMBL/GenBank/DDBJ whole genome shotgun (WGS) entry which is preliminary data.</text>
</comment>
<protein>
    <recommendedName>
        <fullName evidence="4 5">Large ribosomal subunit protein bL36</fullName>
    </recommendedName>
</protein>
<dbReference type="PANTHER" id="PTHR42888">
    <property type="entry name" value="50S RIBOSOMAL PROTEIN L36, CHLOROPLASTIC"/>
    <property type="match status" value="1"/>
</dbReference>
<dbReference type="InterPro" id="IPR000473">
    <property type="entry name" value="Ribosomal_bL36"/>
</dbReference>
<keyword evidence="3 5" id="KW-0687">Ribonucleoprotein</keyword>
<dbReference type="GO" id="GO:0005840">
    <property type="term" value="C:ribosome"/>
    <property type="evidence" value="ECO:0007669"/>
    <property type="project" value="UniProtKB-KW"/>
</dbReference>
<dbReference type="PANTHER" id="PTHR42888:SF1">
    <property type="entry name" value="LARGE RIBOSOMAL SUBUNIT PROTEIN BL36C"/>
    <property type="match status" value="1"/>
</dbReference>
<evidence type="ECO:0000256" key="4">
    <source>
        <dbReference type="ARBA" id="ARBA00035186"/>
    </source>
</evidence>
<evidence type="ECO:0000313" key="7">
    <source>
        <dbReference type="EMBL" id="GHE54187.1"/>
    </source>
</evidence>
<evidence type="ECO:0000256" key="5">
    <source>
        <dbReference type="HAMAP-Rule" id="MF_00251"/>
    </source>
</evidence>
<dbReference type="GO" id="GO:0003735">
    <property type="term" value="F:structural constituent of ribosome"/>
    <property type="evidence" value="ECO:0007669"/>
    <property type="project" value="InterPro"/>
</dbReference>
<organism evidence="7 8">
    <name type="scientific">Streptomyces spiralis</name>
    <dbReference type="NCBI Taxonomy" id="66376"/>
    <lineage>
        <taxon>Bacteria</taxon>
        <taxon>Bacillati</taxon>
        <taxon>Actinomycetota</taxon>
        <taxon>Actinomycetes</taxon>
        <taxon>Kitasatosporales</taxon>
        <taxon>Streptomycetaceae</taxon>
        <taxon>Streptomyces</taxon>
    </lineage>
</organism>
<dbReference type="GO" id="GO:1990904">
    <property type="term" value="C:ribonucleoprotein complex"/>
    <property type="evidence" value="ECO:0007669"/>
    <property type="project" value="UniProtKB-KW"/>
</dbReference>
<evidence type="ECO:0000313" key="8">
    <source>
        <dbReference type="Proteomes" id="UP000641386"/>
    </source>
</evidence>
<evidence type="ECO:0000256" key="3">
    <source>
        <dbReference type="ARBA" id="ARBA00023274"/>
    </source>
</evidence>
<reference evidence="7" key="1">
    <citation type="journal article" date="2014" name="Int. J. Syst. Evol. Microbiol.">
        <title>Complete genome sequence of Corynebacterium casei LMG S-19264T (=DSM 44701T), isolated from a smear-ripened cheese.</title>
        <authorList>
            <consortium name="US DOE Joint Genome Institute (JGI-PGF)"/>
            <person name="Walter F."/>
            <person name="Albersmeier A."/>
            <person name="Kalinowski J."/>
            <person name="Ruckert C."/>
        </authorList>
    </citation>
    <scope>NUCLEOTIDE SEQUENCE</scope>
    <source>
        <strain evidence="7">JCM 3302</strain>
    </source>
</reference>
<dbReference type="SUPFAM" id="SSF57840">
    <property type="entry name" value="Ribosomal protein L36"/>
    <property type="match status" value="1"/>
</dbReference>
<name>A0A919DKL9_9ACTN</name>
<gene>
    <name evidence="5" type="primary">rpmJ</name>
    <name evidence="7" type="ORF">GCM10014715_03910</name>
</gene>
<proteinExistence type="inferred from homology"/>
<dbReference type="AlphaFoldDB" id="A0A919DKL9"/>
<keyword evidence="2 5" id="KW-0689">Ribosomal protein</keyword>
<dbReference type="HAMAP" id="MF_00251">
    <property type="entry name" value="Ribosomal_bL36"/>
    <property type="match status" value="1"/>
</dbReference>
<dbReference type="PROSITE" id="PS00828">
    <property type="entry name" value="RIBOSOMAL_L36"/>
    <property type="match status" value="1"/>
</dbReference>
<reference evidence="7" key="2">
    <citation type="submission" date="2020-09" db="EMBL/GenBank/DDBJ databases">
        <authorList>
            <person name="Sun Q."/>
            <person name="Ohkuma M."/>
        </authorList>
    </citation>
    <scope>NUCLEOTIDE SEQUENCE</scope>
    <source>
        <strain evidence="7">JCM 3302</strain>
    </source>
</reference>
<evidence type="ECO:0000256" key="2">
    <source>
        <dbReference type="ARBA" id="ARBA00022980"/>
    </source>
</evidence>
<accession>A0A919DKL9</accession>
<evidence type="ECO:0000256" key="6">
    <source>
        <dbReference type="RuleBase" id="RU000571"/>
    </source>
</evidence>
<dbReference type="EMBL" id="BNBC01000001">
    <property type="protein sequence ID" value="GHE54187.1"/>
    <property type="molecule type" value="Genomic_DNA"/>
</dbReference>